<organism evidence="2 3">
    <name type="scientific">Dreissena polymorpha</name>
    <name type="common">Zebra mussel</name>
    <name type="synonym">Mytilus polymorpha</name>
    <dbReference type="NCBI Taxonomy" id="45954"/>
    <lineage>
        <taxon>Eukaryota</taxon>
        <taxon>Metazoa</taxon>
        <taxon>Spiralia</taxon>
        <taxon>Lophotrochozoa</taxon>
        <taxon>Mollusca</taxon>
        <taxon>Bivalvia</taxon>
        <taxon>Autobranchia</taxon>
        <taxon>Heteroconchia</taxon>
        <taxon>Euheterodonta</taxon>
        <taxon>Imparidentia</taxon>
        <taxon>Neoheterodontei</taxon>
        <taxon>Myida</taxon>
        <taxon>Dreissenoidea</taxon>
        <taxon>Dreissenidae</taxon>
        <taxon>Dreissena</taxon>
    </lineage>
</organism>
<reference evidence="2" key="2">
    <citation type="submission" date="2020-11" db="EMBL/GenBank/DDBJ databases">
        <authorList>
            <person name="McCartney M.A."/>
            <person name="Auch B."/>
            <person name="Kono T."/>
            <person name="Mallez S."/>
            <person name="Becker A."/>
            <person name="Gohl D.M."/>
            <person name="Silverstein K.A.T."/>
            <person name="Koren S."/>
            <person name="Bechman K.B."/>
            <person name="Herman A."/>
            <person name="Abrahante J.E."/>
            <person name="Garbe J."/>
        </authorList>
    </citation>
    <scope>NUCLEOTIDE SEQUENCE</scope>
    <source>
        <strain evidence="2">Duluth1</strain>
        <tissue evidence="2">Whole animal</tissue>
    </source>
</reference>
<dbReference type="SMART" id="SM01265">
    <property type="entry name" value="Mab-21"/>
    <property type="match status" value="1"/>
</dbReference>
<protein>
    <recommendedName>
        <fullName evidence="1">Mab-21-like HhH/H2TH-like domain-containing protein</fullName>
    </recommendedName>
</protein>
<dbReference type="OrthoDB" id="6156814at2759"/>
<feature type="domain" description="Mab-21-like HhH/H2TH-like" evidence="1">
    <location>
        <begin position="325"/>
        <end position="415"/>
    </location>
</feature>
<accession>A0A9D4CTS2</accession>
<dbReference type="Proteomes" id="UP000828390">
    <property type="component" value="Unassembled WGS sequence"/>
</dbReference>
<dbReference type="Gene3D" id="1.10.1410.40">
    <property type="match status" value="1"/>
</dbReference>
<evidence type="ECO:0000259" key="1">
    <source>
        <dbReference type="Pfam" id="PF20266"/>
    </source>
</evidence>
<name>A0A9D4CTS2_DREPO</name>
<comment type="caution">
    <text evidence="2">The sequence shown here is derived from an EMBL/GenBank/DDBJ whole genome shotgun (WGS) entry which is preliminary data.</text>
</comment>
<dbReference type="AlphaFoldDB" id="A0A9D4CTS2"/>
<evidence type="ECO:0000313" key="3">
    <source>
        <dbReference type="Proteomes" id="UP000828390"/>
    </source>
</evidence>
<reference evidence="2" key="1">
    <citation type="journal article" date="2019" name="bioRxiv">
        <title>The Genome of the Zebra Mussel, Dreissena polymorpha: A Resource for Invasive Species Research.</title>
        <authorList>
            <person name="McCartney M.A."/>
            <person name="Auch B."/>
            <person name="Kono T."/>
            <person name="Mallez S."/>
            <person name="Zhang Y."/>
            <person name="Obille A."/>
            <person name="Becker A."/>
            <person name="Abrahante J.E."/>
            <person name="Garbe J."/>
            <person name="Badalamenti J.P."/>
            <person name="Herman A."/>
            <person name="Mangelson H."/>
            <person name="Liachko I."/>
            <person name="Sullivan S."/>
            <person name="Sone E.D."/>
            <person name="Koren S."/>
            <person name="Silverstein K.A.T."/>
            <person name="Beckman K.B."/>
            <person name="Gohl D.M."/>
        </authorList>
    </citation>
    <scope>NUCLEOTIDE SEQUENCE</scope>
    <source>
        <strain evidence="2">Duluth1</strain>
        <tissue evidence="2">Whole animal</tissue>
    </source>
</reference>
<dbReference type="PANTHER" id="PTHR10656:SF69">
    <property type="entry name" value="MAB-21-LIKE HHH_H2TH-LIKE DOMAIN-CONTAINING PROTEIN"/>
    <property type="match status" value="1"/>
</dbReference>
<evidence type="ECO:0000313" key="2">
    <source>
        <dbReference type="EMBL" id="KAH3733306.1"/>
    </source>
</evidence>
<keyword evidence="3" id="KW-1185">Reference proteome</keyword>
<dbReference type="InterPro" id="IPR024810">
    <property type="entry name" value="MAB21L/cGLR"/>
</dbReference>
<proteinExistence type="predicted"/>
<gene>
    <name evidence="2" type="ORF">DPMN_039732</name>
</gene>
<dbReference type="PANTHER" id="PTHR10656">
    <property type="entry name" value="CELL FATE DETERMINING PROTEIN MAB21-RELATED"/>
    <property type="match status" value="1"/>
</dbReference>
<dbReference type="Pfam" id="PF20266">
    <property type="entry name" value="Mab-21_C"/>
    <property type="match status" value="1"/>
</dbReference>
<dbReference type="EMBL" id="JAIWYP010000011">
    <property type="protein sequence ID" value="KAH3733306.1"/>
    <property type="molecule type" value="Genomic_DNA"/>
</dbReference>
<sequence length="781" mass="90648">MDQTQDHNKILPVVDMTTVVTEKLPDLRYETGTKENVNYPLGIVSTARFEKSGPTERSVQSRLIGNIASNMKISEQFTALSVRMSNALEAIGAEKCTVMKRRKTFMRREFMETITENLVGNILECFHFGSQSEGTTTPGLQSDIDLLFTNKNVNVMTQLRDWENGKQNLLMLYDDITPPQQYLLQIFKPDAPEPETRLWNSQFVRKGPDQILVSSDKFKQTIEENNKDKDTEVSKSGPSVSFLENWDIVEAYTVRKALPEIQHWIDRCRGRHWPSPQLLEAARIAPCFLVPAGHPDSDHKHEEWRLSPNLIERMLMFSFNVTQIKCFIVLKIMKKSLLNKIVKDSFTSFHCKTLMFYTIERTHPDLWKERNLVYLIVLCLKILRKWLRDGMFPHYIIPRVNLFDAKLSFVQQKRLFRFVDSMIKNDLQDLFLIDIDNFGFLLGENGLSGGVQNRESGGVPNRENSVLLLRNSIELFLKFERLERLLIEQRGIVYKYQHPVVNLEREITRCLCKMFGFFDYQRLQVVALEFAKNLCALRASLKSSKQIGFGYGKFRDILNGFRYSLTTDVASTRLKLASALYCRGHLHSAVKILEDIENRYHNKIKAVCGCRDIEGDRDLQLFAKMVLRFDNFCPEPPFAFCVRFARQEAYCVPYILFFEMNRGLTAEDLGQRTYTETRWMDCAEVDARPFLYYIQYLTYGGLGNRDRQIDAMLKLETYICDSCNHINLYHEETAVNLLGHCFEMEGDFRGALHYFLQSSKNIPKNNAANMHVRRILGIING</sequence>
<dbReference type="InterPro" id="IPR046906">
    <property type="entry name" value="Mab-21_HhH/H2TH-like"/>
</dbReference>